<dbReference type="RefSeq" id="WP_344732358.1">
    <property type="nucleotide sequence ID" value="NZ_BAAAZH010000010.1"/>
</dbReference>
<evidence type="ECO:0000313" key="1">
    <source>
        <dbReference type="EMBL" id="GAA4114127.1"/>
    </source>
</evidence>
<name>A0ABP7XF56_9ACTN</name>
<reference evidence="2" key="1">
    <citation type="journal article" date="2019" name="Int. J. Syst. Evol. Microbiol.">
        <title>The Global Catalogue of Microorganisms (GCM) 10K type strain sequencing project: providing services to taxonomists for standard genome sequencing and annotation.</title>
        <authorList>
            <consortium name="The Broad Institute Genomics Platform"/>
            <consortium name="The Broad Institute Genome Sequencing Center for Infectious Disease"/>
            <person name="Wu L."/>
            <person name="Ma J."/>
        </authorList>
    </citation>
    <scope>NUCLEOTIDE SEQUENCE [LARGE SCALE GENOMIC DNA]</scope>
    <source>
        <strain evidence="2">JCM 16703</strain>
    </source>
</reference>
<accession>A0ABP7XF56</accession>
<comment type="caution">
    <text evidence="1">The sequence shown here is derived from an EMBL/GenBank/DDBJ whole genome shotgun (WGS) entry which is preliminary data.</text>
</comment>
<keyword evidence="2" id="KW-1185">Reference proteome</keyword>
<protein>
    <submittedName>
        <fullName evidence="1">Uncharacterized protein</fullName>
    </submittedName>
</protein>
<dbReference type="EMBL" id="BAAAZH010000010">
    <property type="protein sequence ID" value="GAA4114127.1"/>
    <property type="molecule type" value="Genomic_DNA"/>
</dbReference>
<organism evidence="1 2">
    <name type="scientific">Nocardioides fonticola</name>
    <dbReference type="NCBI Taxonomy" id="450363"/>
    <lineage>
        <taxon>Bacteria</taxon>
        <taxon>Bacillati</taxon>
        <taxon>Actinomycetota</taxon>
        <taxon>Actinomycetes</taxon>
        <taxon>Propionibacteriales</taxon>
        <taxon>Nocardioidaceae</taxon>
        <taxon>Nocardioides</taxon>
    </lineage>
</organism>
<sequence>MCVPTPCTCGKTTWAGCGEHIADVKRVVPAEQWCEGHDGETVDA</sequence>
<dbReference type="Proteomes" id="UP001501495">
    <property type="component" value="Unassembled WGS sequence"/>
</dbReference>
<gene>
    <name evidence="1" type="ORF">GCM10022215_11990</name>
</gene>
<proteinExistence type="predicted"/>
<evidence type="ECO:0000313" key="2">
    <source>
        <dbReference type="Proteomes" id="UP001501495"/>
    </source>
</evidence>